<evidence type="ECO:0000313" key="1">
    <source>
        <dbReference type="EMBL" id="WMT82878.1"/>
    </source>
</evidence>
<dbReference type="Proteomes" id="UP001235030">
    <property type="component" value="Chromosome"/>
</dbReference>
<sequence length="153" mass="18036">MINKYLENNVMDGMGRCSDMIWISFGKELLVRNYRNEEVKKSEYALHIQCPFRISRNNKILLSNYDIYTLIEGSINDDWDVIGNNRYDKIVNGILLPMLPLKVNKVNYSEIGDIEILLEDNIVINIFVNSSDLVEEWRFINNHTGNHYVFREE</sequence>
<evidence type="ECO:0000313" key="2">
    <source>
        <dbReference type="Proteomes" id="UP001235030"/>
    </source>
</evidence>
<gene>
    <name evidence="1" type="ORF">TEMA_33740</name>
</gene>
<proteinExistence type="predicted"/>
<name>A0ABY9Q4D7_9FIRM</name>
<organism evidence="1 2">
    <name type="scientific">Terrisporobacter mayombei</name>
    <dbReference type="NCBI Taxonomy" id="1541"/>
    <lineage>
        <taxon>Bacteria</taxon>
        <taxon>Bacillati</taxon>
        <taxon>Bacillota</taxon>
        <taxon>Clostridia</taxon>
        <taxon>Peptostreptococcales</taxon>
        <taxon>Peptostreptococcaceae</taxon>
        <taxon>Terrisporobacter</taxon>
    </lineage>
</organism>
<dbReference type="EMBL" id="CP101637">
    <property type="protein sequence ID" value="WMT82878.1"/>
    <property type="molecule type" value="Genomic_DNA"/>
</dbReference>
<keyword evidence="2" id="KW-1185">Reference proteome</keyword>
<reference evidence="1 2" key="1">
    <citation type="submission" date="2022-07" db="EMBL/GenBank/DDBJ databases">
        <title>Genome sequence of Terrisporobacter mayombei DSM6539.</title>
        <authorList>
            <person name="Boeer T."/>
            <person name="Bengelsdorf F.R."/>
            <person name="Daniel R."/>
            <person name="Poehlein A."/>
        </authorList>
    </citation>
    <scope>NUCLEOTIDE SEQUENCE [LARGE SCALE GENOMIC DNA]</scope>
    <source>
        <strain evidence="1 2">DSM 6539</strain>
    </source>
</reference>
<protein>
    <submittedName>
        <fullName evidence="1">Uncharacterized protein</fullName>
    </submittedName>
</protein>
<dbReference type="RefSeq" id="WP_228105384.1">
    <property type="nucleotide sequence ID" value="NZ_CP101637.1"/>
</dbReference>
<accession>A0ABY9Q4D7</accession>